<feature type="compositionally biased region" description="Basic and acidic residues" evidence="1">
    <location>
        <begin position="43"/>
        <end position="53"/>
    </location>
</feature>
<proteinExistence type="predicted"/>
<keyword evidence="2" id="KW-1133">Transmembrane helix</keyword>
<evidence type="ECO:0000256" key="2">
    <source>
        <dbReference type="SAM" id="Phobius"/>
    </source>
</evidence>
<feature type="transmembrane region" description="Helical" evidence="2">
    <location>
        <begin position="6"/>
        <end position="26"/>
    </location>
</feature>
<reference evidence="3" key="1">
    <citation type="journal article" date="2021" name="Proc. Natl. Acad. Sci. U.S.A.">
        <title>A Catalog of Tens of Thousands of Viruses from Human Metagenomes Reveals Hidden Associations with Chronic Diseases.</title>
        <authorList>
            <person name="Tisza M.J."/>
            <person name="Buck C.B."/>
        </authorList>
    </citation>
    <scope>NUCLEOTIDE SEQUENCE</scope>
    <source>
        <strain evidence="3">CtQV19</strain>
    </source>
</reference>
<keyword evidence="2" id="KW-0812">Transmembrane</keyword>
<dbReference type="EMBL" id="BK057801">
    <property type="protein sequence ID" value="DAE92516.1"/>
    <property type="molecule type" value="Genomic_DNA"/>
</dbReference>
<name>A0A8S5RTN1_9CAUD</name>
<organism evidence="3">
    <name type="scientific">Myoviridae sp. ctQV19</name>
    <dbReference type="NCBI Taxonomy" id="2827607"/>
    <lineage>
        <taxon>Viruses</taxon>
        <taxon>Duplodnaviria</taxon>
        <taxon>Heunggongvirae</taxon>
        <taxon>Uroviricota</taxon>
        <taxon>Caudoviricetes</taxon>
    </lineage>
</organism>
<protein>
    <submittedName>
        <fullName evidence="3">HemY protein N-terminus</fullName>
    </submittedName>
</protein>
<evidence type="ECO:0000256" key="1">
    <source>
        <dbReference type="SAM" id="MobiDB-lite"/>
    </source>
</evidence>
<accession>A0A8S5RTN1</accession>
<feature type="region of interest" description="Disordered" evidence="1">
    <location>
        <begin position="43"/>
        <end position="62"/>
    </location>
</feature>
<keyword evidence="2" id="KW-0472">Membrane</keyword>
<evidence type="ECO:0000313" key="3">
    <source>
        <dbReference type="EMBL" id="DAE92516.1"/>
    </source>
</evidence>
<sequence length="62" mass="7250">MEGLFYFIGFILLVGYILLKVLYHVLNTASVLTKKLTGYREESKEEKKSEDYSVFKSRRPLS</sequence>